<accession>A0A1H0DGN4</accession>
<dbReference type="Proteomes" id="UP000198779">
    <property type="component" value="Unassembled WGS sequence"/>
</dbReference>
<sequence length="245" mass="28054">MKTGRTFILTLLLLIICSLHATAQTGEFYYYSSGKIPLTLNENKIAINIPKENEAITERICKNVQILFKTEQEIRGVTYFDVIALTRSEYERLTSMDFWEEDAKSVILTNFFFTENNAEIMLNPILSVQLKKSEDTGLLATYVERYKIRNLGKIWQYLPLVYTMIVTPESVKSSLDIANEMHESGDFAWATPDFSEWTGPDETQVRGITNATSEKTSRLFDLLGRPVKDASKHGIYVKDGRKVIR</sequence>
<feature type="signal peptide" evidence="1">
    <location>
        <begin position="1"/>
        <end position="23"/>
    </location>
</feature>
<dbReference type="EMBL" id="FNCQ01000033">
    <property type="protein sequence ID" value="SDH45716.1"/>
    <property type="molecule type" value="Genomic_DNA"/>
</dbReference>
<organism evidence="3 5">
    <name type="scientific">Prevotella communis</name>
    <dbReference type="NCBI Taxonomy" id="2913614"/>
    <lineage>
        <taxon>Bacteria</taxon>
        <taxon>Pseudomonadati</taxon>
        <taxon>Bacteroidota</taxon>
        <taxon>Bacteroidia</taxon>
        <taxon>Bacteroidales</taxon>
        <taxon>Prevotellaceae</taxon>
        <taxon>Prevotella</taxon>
    </lineage>
</organism>
<evidence type="ECO:0000313" key="5">
    <source>
        <dbReference type="Proteomes" id="UP000199134"/>
    </source>
</evidence>
<accession>A0A1G8CJT5</accession>
<name>A0A1H0DGN4_9BACT</name>
<reference evidence="2 5" key="1">
    <citation type="submission" date="2016-10" db="EMBL/GenBank/DDBJ databases">
        <authorList>
            <person name="de Groot N.N."/>
        </authorList>
    </citation>
    <scope>NUCLEOTIDE SEQUENCE [LARGE SCALE GENOMIC DNA]</scope>
    <source>
        <strain evidence="5">BP1-145</strain>
        <strain evidence="2">BP1-148</strain>
    </source>
</reference>
<dbReference type="EMBL" id="FNIW01000002">
    <property type="protein sequence ID" value="SDN69310.1"/>
    <property type="molecule type" value="Genomic_DNA"/>
</dbReference>
<protein>
    <submittedName>
        <fullName evidence="3">Uncharacterized protein</fullName>
    </submittedName>
</protein>
<evidence type="ECO:0000313" key="2">
    <source>
        <dbReference type="EMBL" id="SDH45716.1"/>
    </source>
</evidence>
<reference evidence="3 4" key="2">
    <citation type="submission" date="2016-10" db="EMBL/GenBank/DDBJ databases">
        <authorList>
            <person name="Varghese N."/>
            <person name="Submissions S."/>
        </authorList>
    </citation>
    <scope>NUCLEOTIDE SEQUENCE</scope>
    <source>
        <strain evidence="3">BP1-145</strain>
        <strain evidence="4">BP1-148</strain>
    </source>
</reference>
<dbReference type="Proteomes" id="UP000199134">
    <property type="component" value="Unassembled WGS sequence"/>
</dbReference>
<evidence type="ECO:0000313" key="4">
    <source>
        <dbReference type="Proteomes" id="UP000198779"/>
    </source>
</evidence>
<evidence type="ECO:0000313" key="3">
    <source>
        <dbReference type="EMBL" id="SDN69310.1"/>
    </source>
</evidence>
<keyword evidence="4" id="KW-1185">Reference proteome</keyword>
<keyword evidence="1" id="KW-0732">Signal</keyword>
<evidence type="ECO:0000256" key="1">
    <source>
        <dbReference type="SAM" id="SignalP"/>
    </source>
</evidence>
<dbReference type="STRING" id="645274.SAMN04487901_1333"/>
<dbReference type="AlphaFoldDB" id="A0A1H0DGN4"/>
<gene>
    <name evidence="3" type="ORF">SAMN04487900_10251</name>
    <name evidence="2" type="ORF">SAMN04487901_1333</name>
</gene>
<proteinExistence type="predicted"/>
<feature type="chain" id="PRO_5041051265" evidence="1">
    <location>
        <begin position="24"/>
        <end position="245"/>
    </location>
</feature>